<evidence type="ECO:0000256" key="7">
    <source>
        <dbReference type="ARBA" id="ARBA00022833"/>
    </source>
</evidence>
<protein>
    <submittedName>
        <fullName evidence="9">Terpenoid cyclases/Protein prenyltransferase</fullName>
    </submittedName>
</protein>
<dbReference type="PANTHER" id="PTHR11774">
    <property type="entry name" value="GERANYLGERANYL TRANSFERASE TYPE BETA SUBUNIT"/>
    <property type="match status" value="1"/>
</dbReference>
<dbReference type="STRING" id="1344418.A0A1D2VGY1"/>
<dbReference type="GO" id="GO:0004662">
    <property type="term" value="F:CAAX-protein geranylgeranyltransferase activity"/>
    <property type="evidence" value="ECO:0007669"/>
    <property type="project" value="TreeGrafter"/>
</dbReference>
<evidence type="ECO:0000256" key="1">
    <source>
        <dbReference type="ARBA" id="ARBA00001947"/>
    </source>
</evidence>
<comment type="cofactor">
    <cofactor evidence="1">
        <name>Zn(2+)</name>
        <dbReference type="ChEBI" id="CHEBI:29105"/>
    </cofactor>
</comment>
<dbReference type="PANTHER" id="PTHR11774:SF4">
    <property type="entry name" value="GERANYLGERANYL TRANSFERASE TYPE-1 SUBUNIT BETA"/>
    <property type="match status" value="1"/>
</dbReference>
<evidence type="ECO:0000313" key="9">
    <source>
        <dbReference type="EMBL" id="ODV60859.1"/>
    </source>
</evidence>
<dbReference type="GO" id="GO:0005953">
    <property type="term" value="C:CAAX-protein geranylgeranyltransferase complex"/>
    <property type="evidence" value="ECO:0007669"/>
    <property type="project" value="TreeGrafter"/>
</dbReference>
<evidence type="ECO:0000256" key="4">
    <source>
        <dbReference type="ARBA" id="ARBA00022679"/>
    </source>
</evidence>
<dbReference type="RefSeq" id="XP_020047166.1">
    <property type="nucleotide sequence ID" value="XM_020190593.1"/>
</dbReference>
<dbReference type="GeneID" id="30964229"/>
<dbReference type="InterPro" id="IPR045089">
    <property type="entry name" value="PGGT1B-like"/>
</dbReference>
<keyword evidence="5" id="KW-0479">Metal-binding</keyword>
<evidence type="ECO:0000256" key="3">
    <source>
        <dbReference type="ARBA" id="ARBA00022602"/>
    </source>
</evidence>
<dbReference type="EMBL" id="KV454481">
    <property type="protein sequence ID" value="ODV60859.1"/>
    <property type="molecule type" value="Genomic_DNA"/>
</dbReference>
<dbReference type="SUPFAM" id="SSF48239">
    <property type="entry name" value="Terpenoid cyclases/Protein prenyltransferases"/>
    <property type="match status" value="1"/>
</dbReference>
<dbReference type="FunCoup" id="A0A1D2VGY1">
    <property type="interactions" value="4"/>
</dbReference>
<sequence>MVSLPCSLKVAKDNTAKIYDRNGKYHGKKQYNEGTIDDGELKFHLKKHLNYFRMLLNFLPNAFQSNDPIKMSVIYFNLIGLDLCKGVEEYNNKLFKTKKERSIIIDFIYKHLVESGEGFRGSVNLKLPLVDRSNEMNESLKIVGNYDPANLSQTYFALCILLTLRDESMSQRIDRFQILSYLKRCQLPNGSFKPLLDIYGKPFGENDLRYCLIACSIRKILQIDKIYEIEELKKVDINIENLYEYVLSCTNYEGGFGGEPFDEPQAGLTFCGIAILKLINKLDSKETNSRINYHKLVKWLCQRQIWYNKYNKQELDEGDNGIYDNGGFNGRTNKASDTCYAFWCSASLKLLKLEKLINVKGVELYLLNETQDEILGGFMKNRKSDYCDPLHSCLAVAALKLLDSEYVRELKDIDESLVISKDALNFMEQLKW</sequence>
<dbReference type="InterPro" id="IPR008930">
    <property type="entry name" value="Terpenoid_cyclase/PrenylTrfase"/>
</dbReference>
<dbReference type="Pfam" id="PF00432">
    <property type="entry name" value="Prenyltrans"/>
    <property type="match status" value="1"/>
</dbReference>
<dbReference type="InParanoid" id="A0A1D2VGY1"/>
<dbReference type="Gene3D" id="1.50.10.20">
    <property type="match status" value="1"/>
</dbReference>
<name>A0A1D2VGY1_9ASCO</name>
<dbReference type="Proteomes" id="UP000095038">
    <property type="component" value="Unassembled WGS sequence"/>
</dbReference>
<accession>A0A1D2VGY1</accession>
<keyword evidence="4 9" id="KW-0808">Transferase</keyword>
<feature type="domain" description="Prenyltransferase alpha-alpha toroid" evidence="8">
    <location>
        <begin position="43"/>
        <end position="419"/>
    </location>
</feature>
<dbReference type="InterPro" id="IPR001330">
    <property type="entry name" value="Prenyltrans"/>
</dbReference>
<keyword evidence="3" id="KW-0637">Prenyltransferase</keyword>
<evidence type="ECO:0000313" key="10">
    <source>
        <dbReference type="Proteomes" id="UP000095038"/>
    </source>
</evidence>
<organism evidence="9 10">
    <name type="scientific">Ascoidea rubescens DSM 1968</name>
    <dbReference type="NCBI Taxonomy" id="1344418"/>
    <lineage>
        <taxon>Eukaryota</taxon>
        <taxon>Fungi</taxon>
        <taxon>Dikarya</taxon>
        <taxon>Ascomycota</taxon>
        <taxon>Saccharomycotina</taxon>
        <taxon>Saccharomycetes</taxon>
        <taxon>Ascoideaceae</taxon>
        <taxon>Ascoidea</taxon>
    </lineage>
</organism>
<gene>
    <name evidence="9" type="ORF">ASCRUDRAFT_35349</name>
</gene>
<dbReference type="GO" id="GO:0046872">
    <property type="term" value="F:metal ion binding"/>
    <property type="evidence" value="ECO:0007669"/>
    <property type="project" value="UniProtKB-KW"/>
</dbReference>
<proteinExistence type="inferred from homology"/>
<keyword evidence="6" id="KW-0677">Repeat</keyword>
<dbReference type="AlphaFoldDB" id="A0A1D2VGY1"/>
<dbReference type="OrthoDB" id="24893at2759"/>
<reference evidence="10" key="1">
    <citation type="submission" date="2016-05" db="EMBL/GenBank/DDBJ databases">
        <title>Comparative genomics of biotechnologically important yeasts.</title>
        <authorList>
            <consortium name="DOE Joint Genome Institute"/>
            <person name="Riley R."/>
            <person name="Haridas S."/>
            <person name="Wolfe K.H."/>
            <person name="Lopes M.R."/>
            <person name="Hittinger C.T."/>
            <person name="Goker M."/>
            <person name="Salamov A."/>
            <person name="Wisecaver J."/>
            <person name="Long T.M."/>
            <person name="Aerts A.L."/>
            <person name="Barry K."/>
            <person name="Choi C."/>
            <person name="Clum A."/>
            <person name="Coughlan A.Y."/>
            <person name="Deshpande S."/>
            <person name="Douglass A.P."/>
            <person name="Hanson S.J."/>
            <person name="Klenk H.-P."/>
            <person name="Labutti K."/>
            <person name="Lapidus A."/>
            <person name="Lindquist E."/>
            <person name="Lipzen A."/>
            <person name="Meier-Kolthoff J.P."/>
            <person name="Ohm R.A."/>
            <person name="Otillar R.P."/>
            <person name="Pangilinan J."/>
            <person name="Peng Y."/>
            <person name="Rokas A."/>
            <person name="Rosa C.A."/>
            <person name="Scheuner C."/>
            <person name="Sibirny A.A."/>
            <person name="Slot J.C."/>
            <person name="Stielow J.B."/>
            <person name="Sun H."/>
            <person name="Kurtzman C.P."/>
            <person name="Blackwell M."/>
            <person name="Grigoriev I.V."/>
            <person name="Jeffries T.W."/>
        </authorList>
    </citation>
    <scope>NUCLEOTIDE SEQUENCE [LARGE SCALE GENOMIC DNA]</scope>
    <source>
        <strain evidence="10">DSM 1968</strain>
    </source>
</reference>
<evidence type="ECO:0000256" key="6">
    <source>
        <dbReference type="ARBA" id="ARBA00022737"/>
    </source>
</evidence>
<evidence type="ECO:0000259" key="8">
    <source>
        <dbReference type="Pfam" id="PF00432"/>
    </source>
</evidence>
<comment type="similarity">
    <text evidence="2">Belongs to the protein prenyltransferase subunit beta family.</text>
</comment>
<evidence type="ECO:0000256" key="5">
    <source>
        <dbReference type="ARBA" id="ARBA00022723"/>
    </source>
</evidence>
<evidence type="ECO:0000256" key="2">
    <source>
        <dbReference type="ARBA" id="ARBA00010497"/>
    </source>
</evidence>
<keyword evidence="10" id="KW-1185">Reference proteome</keyword>
<keyword evidence="7" id="KW-0862">Zinc</keyword>